<reference evidence="1 2" key="1">
    <citation type="submission" date="2015-09" db="EMBL/GenBank/DDBJ databases">
        <title>Trachymyrmex cornetzi WGS genome.</title>
        <authorList>
            <person name="Nygaard S."/>
            <person name="Hu H."/>
            <person name="Boomsma J."/>
            <person name="Zhang G."/>
        </authorList>
    </citation>
    <scope>NUCLEOTIDE SEQUENCE [LARGE SCALE GENOMIC DNA]</scope>
    <source>
        <strain evidence="1">Tcor2-1</strain>
        <tissue evidence="1">Whole body</tissue>
    </source>
</reference>
<name>A0A195DR67_9HYME</name>
<keyword evidence="2" id="KW-1185">Reference proteome</keyword>
<evidence type="ECO:0000313" key="1">
    <source>
        <dbReference type="EMBL" id="KYN15363.1"/>
    </source>
</evidence>
<protein>
    <submittedName>
        <fullName evidence="1">Uncharacterized protein</fullName>
    </submittedName>
</protein>
<organism evidence="1 2">
    <name type="scientific">Trachymyrmex cornetzi</name>
    <dbReference type="NCBI Taxonomy" id="471704"/>
    <lineage>
        <taxon>Eukaryota</taxon>
        <taxon>Metazoa</taxon>
        <taxon>Ecdysozoa</taxon>
        <taxon>Arthropoda</taxon>
        <taxon>Hexapoda</taxon>
        <taxon>Insecta</taxon>
        <taxon>Pterygota</taxon>
        <taxon>Neoptera</taxon>
        <taxon>Endopterygota</taxon>
        <taxon>Hymenoptera</taxon>
        <taxon>Apocrita</taxon>
        <taxon>Aculeata</taxon>
        <taxon>Formicoidea</taxon>
        <taxon>Formicidae</taxon>
        <taxon>Myrmicinae</taxon>
        <taxon>Trachymyrmex</taxon>
    </lineage>
</organism>
<dbReference type="Proteomes" id="UP000078492">
    <property type="component" value="Unassembled WGS sequence"/>
</dbReference>
<gene>
    <name evidence="1" type="ORF">ALC57_12412</name>
</gene>
<evidence type="ECO:0000313" key="2">
    <source>
        <dbReference type="Proteomes" id="UP000078492"/>
    </source>
</evidence>
<accession>A0A195DR67</accession>
<proteinExistence type="predicted"/>
<dbReference type="EMBL" id="KQ980581">
    <property type="protein sequence ID" value="KYN15363.1"/>
    <property type="molecule type" value="Genomic_DNA"/>
</dbReference>
<sequence>MPRNVGPPRIDSNARVLEDLSKQNPNLSSSHVLVTKMISPDFCILRYRSQYHAMYENSKFSNYLKILGLLVILERRDVKALLTTHSPVHGSAGEDWTDSTWIKLVSGFTEPNCTSSGNIRKRLPIPRRSRFKEPDRRGAPAR</sequence>
<dbReference type="AlphaFoldDB" id="A0A195DR67"/>